<reference evidence="1" key="1">
    <citation type="submission" date="2016-10" db="EMBL/GenBank/DDBJ databases">
        <title>Sequence of Gallionella enrichment culture.</title>
        <authorList>
            <person name="Poehlein A."/>
            <person name="Muehling M."/>
            <person name="Daniel R."/>
        </authorList>
    </citation>
    <scope>NUCLEOTIDE SEQUENCE</scope>
</reference>
<sequence>MPDRSDDPTARLVDVNWDDPRLRELLEATAQLHIEHRGDFAPRAVLLREAEGGAARHALLVAESDDGARTLLTDAALERGAVVVLDRGGERRELAAVDDCRHGLRHEDSGRTVHIVVLRRIRSAGR</sequence>
<dbReference type="AlphaFoldDB" id="A0A1J5R018"/>
<proteinExistence type="predicted"/>
<comment type="caution">
    <text evidence="1">The sequence shown here is derived from an EMBL/GenBank/DDBJ whole genome shotgun (WGS) entry which is preliminary data.</text>
</comment>
<accession>A0A1J5R018</accession>
<gene>
    <name evidence="1" type="ORF">GALL_351330</name>
</gene>
<organism evidence="1">
    <name type="scientific">mine drainage metagenome</name>
    <dbReference type="NCBI Taxonomy" id="410659"/>
    <lineage>
        <taxon>unclassified sequences</taxon>
        <taxon>metagenomes</taxon>
        <taxon>ecological metagenomes</taxon>
    </lineage>
</organism>
<name>A0A1J5R018_9ZZZZ</name>
<evidence type="ECO:0000313" key="1">
    <source>
        <dbReference type="EMBL" id="OIQ83067.1"/>
    </source>
</evidence>
<protein>
    <submittedName>
        <fullName evidence="1">Uncharacterized protein</fullName>
    </submittedName>
</protein>
<dbReference type="EMBL" id="MLJW01000739">
    <property type="protein sequence ID" value="OIQ83067.1"/>
    <property type="molecule type" value="Genomic_DNA"/>
</dbReference>